<dbReference type="KEGG" id="mnt:21403192"/>
<accession>W9QRY9</accession>
<keyword evidence="2" id="KW-1185">Reference proteome</keyword>
<dbReference type="AlphaFoldDB" id="W9QRY9"/>
<name>W9QRY9_9ROSA</name>
<dbReference type="InterPro" id="IPR036188">
    <property type="entry name" value="FAD/NAD-bd_sf"/>
</dbReference>
<reference evidence="2" key="1">
    <citation type="submission" date="2013-01" db="EMBL/GenBank/DDBJ databases">
        <title>Draft Genome Sequence of a Mulberry Tree, Morus notabilis C.K. Schneid.</title>
        <authorList>
            <person name="He N."/>
            <person name="Zhao S."/>
        </authorList>
    </citation>
    <scope>NUCLEOTIDE SEQUENCE</scope>
</reference>
<dbReference type="PANTHER" id="PTHR10668">
    <property type="entry name" value="PHYTOENE DEHYDROGENASE"/>
    <property type="match status" value="1"/>
</dbReference>
<gene>
    <name evidence="1" type="ORF">L484_020289</name>
</gene>
<dbReference type="Proteomes" id="UP000030645">
    <property type="component" value="Unassembled WGS sequence"/>
</dbReference>
<organism evidence="1 2">
    <name type="scientific">Morus notabilis</name>
    <dbReference type="NCBI Taxonomy" id="981085"/>
    <lineage>
        <taxon>Eukaryota</taxon>
        <taxon>Viridiplantae</taxon>
        <taxon>Streptophyta</taxon>
        <taxon>Embryophyta</taxon>
        <taxon>Tracheophyta</taxon>
        <taxon>Spermatophyta</taxon>
        <taxon>Magnoliopsida</taxon>
        <taxon>eudicotyledons</taxon>
        <taxon>Gunneridae</taxon>
        <taxon>Pentapetalae</taxon>
        <taxon>rosids</taxon>
        <taxon>fabids</taxon>
        <taxon>Rosales</taxon>
        <taxon>Moraceae</taxon>
        <taxon>Moreae</taxon>
        <taxon>Morus</taxon>
    </lineage>
</organism>
<evidence type="ECO:0008006" key="3">
    <source>
        <dbReference type="Google" id="ProtNLM"/>
    </source>
</evidence>
<sequence>MWRRRFSSSASARRGLAERKWEALVVGGGHNGLTAAAYLARAGLSVAVLERRHVIGGAAVTEELVPGFKFSRCSYLQSLLRPSIVGELELVRHGLKLLKPIASSFTPCRDGRYLLLGLNDENDHLEISKFSKLDADTYPRYESQLHKFCEFMDFLLDSSPPETLHGDSSLKNQLKGKWQNSVFWASFLKHALSLGQKDVVEFLGVLLSPTSKILNNWFESDVLKGTLAADAIIGSMVSIHTSGSGYVLLHHVMGETDGARNIWSHVEGGMGSVSLAISNAAKEAGVHIVTDAEVSELMIDDSGTVDGVLLADGMQVHSKVVLSNATPYKTFMDLVPNGVLPDDFLCAIKSSNYSSGTTKLNVAVDRLPQFQCCRMGQPKVGPQHTATIRIGCESMEDIDSACQDAWNGVTSRRPVMEMTIPSSLDNTISPPGKHVVGLFTQYTPFKPSDGSWEDPEYRDSFARRCFTTIDEYAPGFSSSVIGYDMLTPPDLEREFGLTGTVVELQH</sequence>
<proteinExistence type="predicted"/>
<evidence type="ECO:0000313" key="1">
    <source>
        <dbReference type="EMBL" id="EXB37230.1"/>
    </source>
</evidence>
<evidence type="ECO:0000313" key="2">
    <source>
        <dbReference type="Proteomes" id="UP000030645"/>
    </source>
</evidence>
<dbReference type="Pfam" id="PF13450">
    <property type="entry name" value="NAD_binding_8"/>
    <property type="match status" value="1"/>
</dbReference>
<dbReference type="OrthoDB" id="7777654at2759"/>
<dbReference type="SUPFAM" id="SSF51905">
    <property type="entry name" value="FAD/NAD(P)-binding domain"/>
    <property type="match status" value="1"/>
</dbReference>
<dbReference type="Gene3D" id="3.50.50.60">
    <property type="entry name" value="FAD/NAD(P)-binding domain"/>
    <property type="match status" value="2"/>
</dbReference>
<dbReference type="STRING" id="981085.W9QRY9"/>
<protein>
    <recommendedName>
        <fullName evidence="3">Pyridine nucleotide-disulfide oxidoreductase domain-containing protein 2</fullName>
    </recommendedName>
</protein>
<dbReference type="EMBL" id="KE343608">
    <property type="protein sequence ID" value="EXB37230.1"/>
    <property type="molecule type" value="Genomic_DNA"/>
</dbReference>
<dbReference type="PANTHER" id="PTHR10668:SF104">
    <property type="entry name" value="AMINE OXIDASE DOMAIN-CONTAINING PROTEIN"/>
    <property type="match status" value="1"/>
</dbReference>
<dbReference type="eggNOG" id="KOG4254">
    <property type="taxonomic scope" value="Eukaryota"/>
</dbReference>